<dbReference type="InterPro" id="IPR010753">
    <property type="entry name" value="DUF1330"/>
</dbReference>
<dbReference type="OrthoDB" id="9806380at2"/>
<accession>A0A2W7C8Q8</accession>
<organism evidence="2 3">
    <name type="scientific">Mesorhizobium kowhaii</name>
    <dbReference type="NCBI Taxonomy" id="1300272"/>
    <lineage>
        <taxon>Bacteria</taxon>
        <taxon>Pseudomonadati</taxon>
        <taxon>Pseudomonadota</taxon>
        <taxon>Alphaproteobacteria</taxon>
        <taxon>Hyphomicrobiales</taxon>
        <taxon>Phyllobacteriaceae</taxon>
        <taxon>Mesorhizobium</taxon>
    </lineage>
</organism>
<dbReference type="SUPFAM" id="SSF54909">
    <property type="entry name" value="Dimeric alpha+beta barrel"/>
    <property type="match status" value="1"/>
</dbReference>
<dbReference type="Gene3D" id="3.30.70.100">
    <property type="match status" value="1"/>
</dbReference>
<dbReference type="PANTHER" id="PTHR41521:SF4">
    <property type="entry name" value="BLR0684 PROTEIN"/>
    <property type="match status" value="1"/>
</dbReference>
<dbReference type="Proteomes" id="UP000248616">
    <property type="component" value="Unassembled WGS sequence"/>
</dbReference>
<proteinExistence type="predicted"/>
<dbReference type="Pfam" id="PF07045">
    <property type="entry name" value="DUF1330"/>
    <property type="match status" value="1"/>
</dbReference>
<sequence>MTAYAVAHMRQARMGPQLVEYLQKIDATLDPFGGRFLVHGGDVEVIENKWPGHLIIIEFPDRQQVRRWYNSAAYQAILTLRTDNSESDVIFVDGVEHPHKATDVLDQT</sequence>
<reference evidence="3" key="1">
    <citation type="submission" date="2017-03" db="EMBL/GenBank/DDBJ databases">
        <authorList>
            <person name="Safronova V.I."/>
            <person name="Sazanova A.L."/>
            <person name="Chirak E.R."/>
        </authorList>
    </citation>
    <scope>NUCLEOTIDE SEQUENCE [LARGE SCALE GENOMIC DNA]</scope>
    <source>
        <strain evidence="3">Ach-343</strain>
    </source>
</reference>
<gene>
    <name evidence="2" type="ORF">B5V02_11180</name>
</gene>
<feature type="domain" description="DUF1330" evidence="1">
    <location>
        <begin position="2"/>
        <end position="95"/>
    </location>
</feature>
<dbReference type="RefSeq" id="WP_111544286.1">
    <property type="nucleotide sequence ID" value="NZ_MZXV01000027.1"/>
</dbReference>
<dbReference type="EMBL" id="MZXV01000027">
    <property type="protein sequence ID" value="PZV38208.1"/>
    <property type="molecule type" value="Genomic_DNA"/>
</dbReference>
<dbReference type="InterPro" id="IPR011008">
    <property type="entry name" value="Dimeric_a/b-barrel"/>
</dbReference>
<evidence type="ECO:0000313" key="3">
    <source>
        <dbReference type="Proteomes" id="UP000248616"/>
    </source>
</evidence>
<keyword evidence="3" id="KW-1185">Reference proteome</keyword>
<name>A0A2W7C8Q8_9HYPH</name>
<evidence type="ECO:0000313" key="2">
    <source>
        <dbReference type="EMBL" id="PZV38208.1"/>
    </source>
</evidence>
<dbReference type="AlphaFoldDB" id="A0A2W7C8Q8"/>
<comment type="caution">
    <text evidence="2">The sequence shown here is derived from an EMBL/GenBank/DDBJ whole genome shotgun (WGS) entry which is preliminary data.</text>
</comment>
<dbReference type="PANTHER" id="PTHR41521">
    <property type="match status" value="1"/>
</dbReference>
<protein>
    <recommendedName>
        <fullName evidence="1">DUF1330 domain-containing protein</fullName>
    </recommendedName>
</protein>
<evidence type="ECO:0000259" key="1">
    <source>
        <dbReference type="Pfam" id="PF07045"/>
    </source>
</evidence>